<feature type="chain" id="PRO_5046890024" evidence="1">
    <location>
        <begin position="16"/>
        <end position="235"/>
    </location>
</feature>
<protein>
    <submittedName>
        <fullName evidence="2">Oidioi.mRNA.OKI2018_I69.PAR.g11148.t1.cds</fullName>
    </submittedName>
</protein>
<keyword evidence="3" id="KW-1185">Reference proteome</keyword>
<feature type="signal peptide" evidence="1">
    <location>
        <begin position="1"/>
        <end position="15"/>
    </location>
</feature>
<dbReference type="EMBL" id="OU015568">
    <property type="protein sequence ID" value="CAG5086232.1"/>
    <property type="molecule type" value="Genomic_DNA"/>
</dbReference>
<reference evidence="2 3" key="1">
    <citation type="submission" date="2021-04" db="EMBL/GenBank/DDBJ databases">
        <authorList>
            <person name="Bliznina A."/>
        </authorList>
    </citation>
    <scope>NUCLEOTIDE SEQUENCE [LARGE SCALE GENOMIC DNA]</scope>
</reference>
<evidence type="ECO:0000313" key="2">
    <source>
        <dbReference type="EMBL" id="CAG5086232.1"/>
    </source>
</evidence>
<keyword evidence="1" id="KW-0732">Signal</keyword>
<dbReference type="Proteomes" id="UP001158576">
    <property type="component" value="Chromosome PAR"/>
</dbReference>
<dbReference type="InterPro" id="IPR032675">
    <property type="entry name" value="LRR_dom_sf"/>
</dbReference>
<accession>A0ABN7RV11</accession>
<evidence type="ECO:0000256" key="1">
    <source>
        <dbReference type="SAM" id="SignalP"/>
    </source>
</evidence>
<proteinExistence type="predicted"/>
<name>A0ABN7RV11_OIKDI</name>
<sequence length="235" mass="27009">MKNVLFTYLLRSSLAMVENCFTWNLKELRAVILLHGNPFQCSCDLAAIVSEIHFVDGPTAATCDTFGDLVPLRKLISLTEENVQCATESAQDIPMYIIFFSWVVGLMVTLYRYSKAESNSSEENYNKIDPVELERIRKEAIEIQNRINQNRDSEMQKIRHRRSKCPTHSNCSSCKELNTSGVQPTRCTHTVESLRNKFKESGRQMCKPRVRECEAFDDISMNAATSRHFKVRNKN</sequence>
<evidence type="ECO:0000313" key="3">
    <source>
        <dbReference type="Proteomes" id="UP001158576"/>
    </source>
</evidence>
<organism evidence="2 3">
    <name type="scientific">Oikopleura dioica</name>
    <name type="common">Tunicate</name>
    <dbReference type="NCBI Taxonomy" id="34765"/>
    <lineage>
        <taxon>Eukaryota</taxon>
        <taxon>Metazoa</taxon>
        <taxon>Chordata</taxon>
        <taxon>Tunicata</taxon>
        <taxon>Appendicularia</taxon>
        <taxon>Copelata</taxon>
        <taxon>Oikopleuridae</taxon>
        <taxon>Oikopleura</taxon>
    </lineage>
</organism>
<gene>
    <name evidence="2" type="ORF">OKIOD_LOCUS2706</name>
</gene>
<dbReference type="Gene3D" id="3.80.10.10">
    <property type="entry name" value="Ribonuclease Inhibitor"/>
    <property type="match status" value="1"/>
</dbReference>